<proteinExistence type="predicted"/>
<protein>
    <submittedName>
        <fullName evidence="1">LysR family transcriptional regulator</fullName>
    </submittedName>
</protein>
<comment type="caution">
    <text evidence="1">The sequence shown here is derived from an EMBL/GenBank/DDBJ whole genome shotgun (WGS) entry which is preliminary data.</text>
</comment>
<dbReference type="AlphaFoldDB" id="A0A934U129"/>
<sequence>YVPSLPAAAVQKDEHTVNCSRNIYVFERGGQFHLLAHNPDTFMWVSPLPDDIISGFGLVQKPCPDNQKLYRDMLICRKDYRLSKLDREFMTELYNSKSKCLQ</sequence>
<dbReference type="Proteomes" id="UP000633365">
    <property type="component" value="Unassembled WGS sequence"/>
</dbReference>
<reference evidence="1" key="1">
    <citation type="submission" date="2021-01" db="EMBL/GenBank/DDBJ databases">
        <title>Genome public.</title>
        <authorList>
            <person name="Liu C."/>
            <person name="Sun Q."/>
        </authorList>
    </citation>
    <scope>NUCLEOTIDE SEQUENCE</scope>
    <source>
        <strain evidence="1">M6</strain>
    </source>
</reference>
<dbReference type="EMBL" id="JAEQMG010000067">
    <property type="protein sequence ID" value="MBK6088563.1"/>
    <property type="molecule type" value="Genomic_DNA"/>
</dbReference>
<keyword evidence="2" id="KW-1185">Reference proteome</keyword>
<name>A0A934U129_9FIRM</name>
<accession>A0A934U129</accession>
<feature type="non-terminal residue" evidence="1">
    <location>
        <position position="1"/>
    </location>
</feature>
<gene>
    <name evidence="1" type="ORF">JKK62_07845</name>
</gene>
<evidence type="ECO:0000313" key="2">
    <source>
        <dbReference type="Proteomes" id="UP000633365"/>
    </source>
</evidence>
<organism evidence="1 2">
    <name type="scientific">Ruminococcus difficilis</name>
    <dbReference type="NCBI Taxonomy" id="2763069"/>
    <lineage>
        <taxon>Bacteria</taxon>
        <taxon>Bacillati</taxon>
        <taxon>Bacillota</taxon>
        <taxon>Clostridia</taxon>
        <taxon>Eubacteriales</taxon>
        <taxon>Oscillospiraceae</taxon>
        <taxon>Ruminococcus</taxon>
    </lineage>
</organism>
<evidence type="ECO:0000313" key="1">
    <source>
        <dbReference type="EMBL" id="MBK6088563.1"/>
    </source>
</evidence>